<dbReference type="PANTHER" id="PTHR32502">
    <property type="entry name" value="N-ACETYLGALACTOSAMINE PERMEASE II COMPONENT-RELATED"/>
    <property type="match status" value="1"/>
</dbReference>
<evidence type="ECO:0000256" key="7">
    <source>
        <dbReference type="ARBA" id="ARBA00022989"/>
    </source>
</evidence>
<gene>
    <name evidence="10" type="primary">manZ</name>
    <name evidence="10" type="ORF">I6H58_06095</name>
</gene>
<comment type="subcellular location">
    <subcellularLocation>
        <location evidence="1">Cell membrane</location>
        <topology evidence="1">Multi-pass membrane protein</topology>
    </subcellularLocation>
</comment>
<dbReference type="PANTHER" id="PTHR32502:SF5">
    <property type="entry name" value="N-ACETYLGALACTOSAMINE PERMEASE IID COMPONENT-RELATED"/>
    <property type="match status" value="1"/>
</dbReference>
<evidence type="ECO:0000256" key="3">
    <source>
        <dbReference type="ARBA" id="ARBA00022475"/>
    </source>
</evidence>
<dbReference type="AlphaFoldDB" id="A0A7T4MS14"/>
<keyword evidence="6 9" id="KW-0812">Transmembrane</keyword>
<keyword evidence="8 9" id="KW-0472">Membrane</keyword>
<proteinExistence type="predicted"/>
<keyword evidence="7 9" id="KW-1133">Transmembrane helix</keyword>
<evidence type="ECO:0000256" key="6">
    <source>
        <dbReference type="ARBA" id="ARBA00022692"/>
    </source>
</evidence>
<evidence type="ECO:0000256" key="2">
    <source>
        <dbReference type="ARBA" id="ARBA00022448"/>
    </source>
</evidence>
<name>A0A7T4MS14_9MICC</name>
<evidence type="ECO:0000256" key="8">
    <source>
        <dbReference type="ARBA" id="ARBA00023136"/>
    </source>
</evidence>
<feature type="transmembrane region" description="Helical" evidence="9">
    <location>
        <begin position="143"/>
        <end position="170"/>
    </location>
</feature>
<keyword evidence="3" id="KW-1003">Cell membrane</keyword>
<keyword evidence="4" id="KW-0762">Sugar transport</keyword>
<sequence length="296" mass="32312">MTVQHTPAQPDAAAPDAEATATAQKRLTRRDYASTYFRSTFMLGSFNFERMQAIGMCVSMIPAIRRFYTKKEDQAAALGRHLEFFNTQPWIASPIFGVTAAMERQKSEGEDISAADVTNVKVGLMGPLAGVGDPLFWGTARPVLAALGASLAMSGSILGPLLFFVVLNIIRIATRWYGFRLGYQKGVQVVSEVGGNTLKRLTQIASVMGLFVMGALVSKWTTVNIPFVLSEYTQSDGKHVTNTVQSVLDSLLPGLVPLLLTFLCMWLLRHKVNAIWIIFGMFAVGILGYWAGILAP</sequence>
<evidence type="ECO:0000256" key="5">
    <source>
        <dbReference type="ARBA" id="ARBA00022683"/>
    </source>
</evidence>
<dbReference type="GO" id="GO:0009401">
    <property type="term" value="P:phosphoenolpyruvate-dependent sugar phosphotransferase system"/>
    <property type="evidence" value="ECO:0007669"/>
    <property type="project" value="UniProtKB-KW"/>
</dbReference>
<feature type="transmembrane region" description="Helical" evidence="9">
    <location>
        <begin position="207"/>
        <end position="230"/>
    </location>
</feature>
<evidence type="ECO:0000313" key="11">
    <source>
        <dbReference type="Proteomes" id="UP000595221"/>
    </source>
</evidence>
<feature type="transmembrane region" description="Helical" evidence="9">
    <location>
        <begin position="275"/>
        <end position="295"/>
    </location>
</feature>
<dbReference type="NCBIfam" id="TIGR00828">
    <property type="entry name" value="EIID-AGA"/>
    <property type="match status" value="1"/>
</dbReference>
<evidence type="ECO:0000256" key="4">
    <source>
        <dbReference type="ARBA" id="ARBA00022597"/>
    </source>
</evidence>
<evidence type="ECO:0000256" key="9">
    <source>
        <dbReference type="SAM" id="Phobius"/>
    </source>
</evidence>
<dbReference type="InterPro" id="IPR050303">
    <property type="entry name" value="GatZ_KbaZ_carbometab"/>
</dbReference>
<protein>
    <submittedName>
        <fullName evidence="10">PTS mannose transporter subunit IID</fullName>
    </submittedName>
</protein>
<keyword evidence="2" id="KW-0813">Transport</keyword>
<evidence type="ECO:0000313" key="10">
    <source>
        <dbReference type="EMBL" id="QQC58573.1"/>
    </source>
</evidence>
<dbReference type="GO" id="GO:0005886">
    <property type="term" value="C:plasma membrane"/>
    <property type="evidence" value="ECO:0007669"/>
    <property type="project" value="UniProtKB-SubCell"/>
</dbReference>
<dbReference type="RefSeq" id="WP_198489647.1">
    <property type="nucleotide sequence ID" value="NZ_CP066078.1"/>
</dbReference>
<evidence type="ECO:0000256" key="1">
    <source>
        <dbReference type="ARBA" id="ARBA00004651"/>
    </source>
</evidence>
<dbReference type="Proteomes" id="UP000595221">
    <property type="component" value="Chromosome"/>
</dbReference>
<reference evidence="10 11" key="1">
    <citation type="submission" date="2020-12" db="EMBL/GenBank/DDBJ databases">
        <title>FDA dAtabase for Regulatory Grade micrObial Sequences (FDA-ARGOS): Supporting development and validation of Infectious Disease Dx tests.</title>
        <authorList>
            <person name="Sproer C."/>
            <person name="Gronow S."/>
            <person name="Severitt S."/>
            <person name="Schroder I."/>
            <person name="Tallon L."/>
            <person name="Sadzewicz L."/>
            <person name="Zhao X."/>
            <person name="Boylan J."/>
            <person name="Ott S."/>
            <person name="Bowen H."/>
            <person name="Vavikolanu K."/>
            <person name="Mehta A."/>
            <person name="Aluvathingal J."/>
            <person name="Nadendla S."/>
            <person name="Lowell S."/>
            <person name="Myers T."/>
            <person name="Yan Y."/>
            <person name="Sichtig H."/>
        </authorList>
    </citation>
    <scope>NUCLEOTIDE SEQUENCE [LARGE SCALE GENOMIC DNA]</scope>
    <source>
        <strain evidence="10 11">FDAARGOS_1001</strain>
    </source>
</reference>
<accession>A0A7T4MS14</accession>
<keyword evidence="5" id="KW-0598">Phosphotransferase system</keyword>
<dbReference type="PROSITE" id="PS51108">
    <property type="entry name" value="PTS_EIID"/>
    <property type="match status" value="1"/>
</dbReference>
<organism evidence="10 11">
    <name type="scientific">Rothia kristinae</name>
    <dbReference type="NCBI Taxonomy" id="37923"/>
    <lineage>
        <taxon>Bacteria</taxon>
        <taxon>Bacillati</taxon>
        <taxon>Actinomycetota</taxon>
        <taxon>Actinomycetes</taxon>
        <taxon>Micrococcales</taxon>
        <taxon>Micrococcaceae</taxon>
        <taxon>Rothia</taxon>
    </lineage>
</organism>
<dbReference type="Pfam" id="PF03613">
    <property type="entry name" value="EIID-AGA"/>
    <property type="match status" value="1"/>
</dbReference>
<dbReference type="EMBL" id="CP066078">
    <property type="protein sequence ID" value="QQC58573.1"/>
    <property type="molecule type" value="Genomic_DNA"/>
</dbReference>
<dbReference type="NCBIfam" id="NF008315">
    <property type="entry name" value="PRK11103.1"/>
    <property type="match status" value="1"/>
</dbReference>
<feature type="transmembrane region" description="Helical" evidence="9">
    <location>
        <begin position="250"/>
        <end position="268"/>
    </location>
</feature>
<dbReference type="InterPro" id="IPR004704">
    <property type="entry name" value="PTS_IID_man"/>
</dbReference>